<evidence type="ECO:0000259" key="7">
    <source>
        <dbReference type="Pfam" id="PF04932"/>
    </source>
</evidence>
<keyword evidence="2 6" id="KW-0812">Transmembrane</keyword>
<accession>A0A7V7TWZ8</accession>
<feature type="transmembrane region" description="Helical" evidence="6">
    <location>
        <begin position="132"/>
        <end position="150"/>
    </location>
</feature>
<dbReference type="GO" id="GO:0016020">
    <property type="term" value="C:membrane"/>
    <property type="evidence" value="ECO:0007669"/>
    <property type="project" value="UniProtKB-SubCell"/>
</dbReference>
<dbReference type="AlphaFoldDB" id="A0A7V7TWZ8"/>
<dbReference type="GO" id="GO:0016874">
    <property type="term" value="F:ligase activity"/>
    <property type="evidence" value="ECO:0007669"/>
    <property type="project" value="UniProtKB-KW"/>
</dbReference>
<evidence type="ECO:0000313" key="8">
    <source>
        <dbReference type="EMBL" id="KAB0680355.1"/>
    </source>
</evidence>
<gene>
    <name evidence="8" type="ORF">F6X38_09275</name>
</gene>
<proteinExistence type="predicted"/>
<keyword evidence="9" id="KW-1185">Reference proteome</keyword>
<reference evidence="8 9" key="1">
    <citation type="submission" date="2019-09" db="EMBL/GenBank/DDBJ databases">
        <title>YIM 132180 draft genome.</title>
        <authorList>
            <person name="Zhang K."/>
        </authorList>
    </citation>
    <scope>NUCLEOTIDE SEQUENCE [LARGE SCALE GENOMIC DNA]</scope>
    <source>
        <strain evidence="8 9">YIM 132180</strain>
    </source>
</reference>
<keyword evidence="4 6" id="KW-0472">Membrane</keyword>
<dbReference type="PANTHER" id="PTHR37422:SF17">
    <property type="entry name" value="O-ANTIGEN LIGASE"/>
    <property type="match status" value="1"/>
</dbReference>
<feature type="transmembrane region" description="Helical" evidence="6">
    <location>
        <begin position="363"/>
        <end position="383"/>
    </location>
</feature>
<dbReference type="Proteomes" id="UP000432089">
    <property type="component" value="Unassembled WGS sequence"/>
</dbReference>
<evidence type="ECO:0000256" key="4">
    <source>
        <dbReference type="ARBA" id="ARBA00023136"/>
    </source>
</evidence>
<evidence type="ECO:0000256" key="6">
    <source>
        <dbReference type="SAM" id="Phobius"/>
    </source>
</evidence>
<dbReference type="PANTHER" id="PTHR37422">
    <property type="entry name" value="TEICHURONIC ACID BIOSYNTHESIS PROTEIN TUAE"/>
    <property type="match status" value="1"/>
</dbReference>
<name>A0A7V7TWZ8_9HYPH</name>
<protein>
    <submittedName>
        <fullName evidence="8">O-antigen ligase family protein</fullName>
    </submittedName>
</protein>
<keyword evidence="8" id="KW-0436">Ligase</keyword>
<feature type="transmembrane region" description="Helical" evidence="6">
    <location>
        <begin position="398"/>
        <end position="420"/>
    </location>
</feature>
<evidence type="ECO:0000256" key="2">
    <source>
        <dbReference type="ARBA" id="ARBA00022692"/>
    </source>
</evidence>
<evidence type="ECO:0000313" key="9">
    <source>
        <dbReference type="Proteomes" id="UP000432089"/>
    </source>
</evidence>
<feature type="region of interest" description="Disordered" evidence="5">
    <location>
        <begin position="1"/>
        <end position="31"/>
    </location>
</feature>
<dbReference type="InterPro" id="IPR007016">
    <property type="entry name" value="O-antigen_ligase-rel_domated"/>
</dbReference>
<feature type="transmembrane region" description="Helical" evidence="6">
    <location>
        <begin position="229"/>
        <end position="261"/>
    </location>
</feature>
<feature type="domain" description="O-antigen ligase-related" evidence="7">
    <location>
        <begin position="231"/>
        <end position="375"/>
    </location>
</feature>
<organism evidence="8 9">
    <name type="scientific">Plantimonas leprariae</name>
    <dbReference type="NCBI Taxonomy" id="2615207"/>
    <lineage>
        <taxon>Bacteria</taxon>
        <taxon>Pseudomonadati</taxon>
        <taxon>Pseudomonadota</taxon>
        <taxon>Alphaproteobacteria</taxon>
        <taxon>Hyphomicrobiales</taxon>
        <taxon>Aurantimonadaceae</taxon>
        <taxon>Plantimonas</taxon>
    </lineage>
</organism>
<feature type="transmembrane region" description="Helical" evidence="6">
    <location>
        <begin position="45"/>
        <end position="64"/>
    </location>
</feature>
<feature type="transmembrane region" description="Helical" evidence="6">
    <location>
        <begin position="109"/>
        <end position="126"/>
    </location>
</feature>
<evidence type="ECO:0000256" key="5">
    <source>
        <dbReference type="SAM" id="MobiDB-lite"/>
    </source>
</evidence>
<comment type="caution">
    <text evidence="8">The sequence shown here is derived from an EMBL/GenBank/DDBJ whole genome shotgun (WGS) entry which is preliminary data.</text>
</comment>
<sequence length="460" mass="50183">MSRETIQFGGPSTALPRSREGAGPTAALRQPKSGGLTIDWRTIEWWGAGISIFLQSGAVLPLLMSDANGDLGDPAKAELRLVWLPVYAFTAAVLMHHPRQFADAFRRNLLLNVLLAMPLFSVFWSIAPSVTLRRAGGLVFTVLLAYLLALRFTPRQFLLLLLAALGPCIAMSLVVLVASPGLAWMPDGDGAMRGIFLHKNSLGWYSCISALVSAVVAMDGSLGYRRTAVALLIGSLICLAGSTSMTATIAASTACCLIWFYSVLPKVRGVARVVFVLVFVQAAAVILITLHEFLVPVLEALGKDATLTGRIPLWEQVDVATARRLLLGYGYQAFWTEGNPDAWTIWSNVNWMAPHAHNGYRDILLGFGLAGMTVFAMVALRAFRQGAGLQCRAPGEGWLFLNVFFPMVLVMNLTESLFLLQNDTIFILFATTIIMFSQHSPRYATGLPTLRDGLPELRRR</sequence>
<feature type="transmembrane region" description="Helical" evidence="6">
    <location>
        <begin position="157"/>
        <end position="182"/>
    </location>
</feature>
<feature type="transmembrane region" description="Helical" evidence="6">
    <location>
        <begin position="202"/>
        <end position="222"/>
    </location>
</feature>
<dbReference type="InterPro" id="IPR051533">
    <property type="entry name" value="WaaL-like"/>
</dbReference>
<dbReference type="Pfam" id="PF04932">
    <property type="entry name" value="Wzy_C"/>
    <property type="match status" value="1"/>
</dbReference>
<feature type="transmembrane region" description="Helical" evidence="6">
    <location>
        <begin position="273"/>
        <end position="294"/>
    </location>
</feature>
<evidence type="ECO:0000256" key="1">
    <source>
        <dbReference type="ARBA" id="ARBA00004141"/>
    </source>
</evidence>
<dbReference type="EMBL" id="VZDO01000005">
    <property type="protein sequence ID" value="KAB0680355.1"/>
    <property type="molecule type" value="Genomic_DNA"/>
</dbReference>
<comment type="subcellular location">
    <subcellularLocation>
        <location evidence="1">Membrane</location>
        <topology evidence="1">Multi-pass membrane protein</topology>
    </subcellularLocation>
</comment>
<keyword evidence="3 6" id="KW-1133">Transmembrane helix</keyword>
<feature type="transmembrane region" description="Helical" evidence="6">
    <location>
        <begin position="79"/>
        <end position="97"/>
    </location>
</feature>
<evidence type="ECO:0000256" key="3">
    <source>
        <dbReference type="ARBA" id="ARBA00022989"/>
    </source>
</evidence>